<dbReference type="GO" id="GO:0005829">
    <property type="term" value="C:cytosol"/>
    <property type="evidence" value="ECO:0007669"/>
    <property type="project" value="TreeGrafter"/>
</dbReference>
<dbReference type="PANTHER" id="PTHR11558:SF11">
    <property type="entry name" value="SPERMIDINE SYNTHASE"/>
    <property type="match status" value="1"/>
</dbReference>
<keyword evidence="2" id="KW-0489">Methyltransferase</keyword>
<dbReference type="AlphaFoldDB" id="A0A1H1GNT2"/>
<feature type="transmembrane region" description="Helical" evidence="1">
    <location>
        <begin position="226"/>
        <end position="250"/>
    </location>
</feature>
<name>A0A1H1GNT2_9ACTN</name>
<dbReference type="SUPFAM" id="SSF53335">
    <property type="entry name" value="S-adenosyl-L-methionine-dependent methyltransferases"/>
    <property type="match status" value="1"/>
</dbReference>
<protein>
    <submittedName>
        <fullName evidence="2">Methyltransferase domain-containing protein</fullName>
    </submittedName>
</protein>
<dbReference type="GO" id="GO:0004766">
    <property type="term" value="F:spermidine synthase activity"/>
    <property type="evidence" value="ECO:0007669"/>
    <property type="project" value="TreeGrafter"/>
</dbReference>
<keyword evidence="1" id="KW-0812">Transmembrane</keyword>
<evidence type="ECO:0000313" key="3">
    <source>
        <dbReference type="Proteomes" id="UP000217103"/>
    </source>
</evidence>
<keyword evidence="1" id="KW-1133">Transmembrane helix</keyword>
<dbReference type="InterPro" id="IPR001045">
    <property type="entry name" value="Spermi_synthase"/>
</dbReference>
<sequence length="703" mass="76084">MRARHGAWESRDGAVVDYRDPMTAPAEAPSTSHSPEPYAHWLPVRPRLVVASAFMLFLELALIRWTGSNIVHLSYFTNFVLLGSFLGIGLGFLRVGRTTRPPYYSPITLAVLVVIVLLFPVTVDRDTEGILHWTSLSTSGPPAWLILPIVFCAAAVILMGPAELVGRCFPELSRLDAYRYDLIGSLTGIALFTLLSFLNAPPVVWGAIAAIAYLVLLWPDTTPARLLLVVPALVVVGALALETATAGALWSPYYKVTNERFDVGGVPVLDVRVNGIPHQQTLPAEHRLQVERQYALPYERSVSAPRDVLIVGAGSGTDVAIALSRGAQRVDAVEIDPQLRRLGVEFHPDRPYDDPRVTTHITDGRAFLEQTAKKYDMILFALPDSLTLVSGASSLRLESYLFTAEAMRAARDHLKPGGTFSMYNYYRERWLVDRLASTVQAAFGHAPCVDVVSEAGQQAVITAGLTPADQRCGTPWAGPAADTPPPSDDDRPFLYLKDRTIPPIYVITLLLILAVSLLAVRVLAGPYSRMRPYGDLFLLGVGFLLLETKSVTGFALLFGTTWLVNAIVFAGVLVAVLAAVEVTRRFRTPPLPVMYGVLAGGLLLSWLVPNSWLLSLPVPLRAVIAVAVAFLPIFAANVVFAKRFADSANSTVAFGANLLGAMVGGCLEYLALLVGYRGLLIVAAVLYLGAFLLLPRKGAPAAT</sequence>
<proteinExistence type="predicted"/>
<keyword evidence="3" id="KW-1185">Reference proteome</keyword>
<dbReference type="CDD" id="cd02440">
    <property type="entry name" value="AdoMet_MTases"/>
    <property type="match status" value="1"/>
</dbReference>
<dbReference type="Pfam" id="PF01564">
    <property type="entry name" value="Spermine_synth"/>
    <property type="match status" value="1"/>
</dbReference>
<feature type="transmembrane region" description="Helical" evidence="1">
    <location>
        <begin position="620"/>
        <end position="640"/>
    </location>
</feature>
<feature type="transmembrane region" description="Helical" evidence="1">
    <location>
        <begin position="73"/>
        <end position="96"/>
    </location>
</feature>
<feature type="transmembrane region" description="Helical" evidence="1">
    <location>
        <begin position="103"/>
        <end position="123"/>
    </location>
</feature>
<dbReference type="GO" id="GO:0008295">
    <property type="term" value="P:spermidine biosynthetic process"/>
    <property type="evidence" value="ECO:0007669"/>
    <property type="project" value="TreeGrafter"/>
</dbReference>
<feature type="transmembrane region" description="Helical" evidence="1">
    <location>
        <begin position="48"/>
        <end position="67"/>
    </location>
</feature>
<feature type="transmembrane region" description="Helical" evidence="1">
    <location>
        <begin position="177"/>
        <end position="197"/>
    </location>
</feature>
<feature type="transmembrane region" description="Helical" evidence="1">
    <location>
        <begin position="504"/>
        <end position="524"/>
    </location>
</feature>
<feature type="transmembrane region" description="Helical" evidence="1">
    <location>
        <begin position="536"/>
        <end position="556"/>
    </location>
</feature>
<feature type="transmembrane region" description="Helical" evidence="1">
    <location>
        <begin position="203"/>
        <end position="219"/>
    </location>
</feature>
<dbReference type="EMBL" id="FNKK01000002">
    <property type="protein sequence ID" value="SDR14884.1"/>
    <property type="molecule type" value="Genomic_DNA"/>
</dbReference>
<organism evidence="2 3">
    <name type="scientific">Thermostaphylospora chromogena</name>
    <dbReference type="NCBI Taxonomy" id="35622"/>
    <lineage>
        <taxon>Bacteria</taxon>
        <taxon>Bacillati</taxon>
        <taxon>Actinomycetota</taxon>
        <taxon>Actinomycetes</taxon>
        <taxon>Streptosporangiales</taxon>
        <taxon>Thermomonosporaceae</taxon>
        <taxon>Thermostaphylospora</taxon>
    </lineage>
</organism>
<dbReference type="STRING" id="35622.SAMN04489764_3715"/>
<dbReference type="Gene3D" id="3.40.50.150">
    <property type="entry name" value="Vaccinia Virus protein VP39"/>
    <property type="match status" value="1"/>
</dbReference>
<reference evidence="2 3" key="1">
    <citation type="submission" date="2016-10" db="EMBL/GenBank/DDBJ databases">
        <authorList>
            <person name="de Groot N.N."/>
        </authorList>
    </citation>
    <scope>NUCLEOTIDE SEQUENCE [LARGE SCALE GENOMIC DNA]</scope>
    <source>
        <strain evidence="2 3">DSM 43794</strain>
    </source>
</reference>
<keyword evidence="2" id="KW-0808">Transferase</keyword>
<dbReference type="Proteomes" id="UP000217103">
    <property type="component" value="Unassembled WGS sequence"/>
</dbReference>
<gene>
    <name evidence="2" type="ORF">SAMN04489764_3715</name>
</gene>
<feature type="transmembrane region" description="Helical" evidence="1">
    <location>
        <begin position="652"/>
        <end position="670"/>
    </location>
</feature>
<dbReference type="PANTHER" id="PTHR11558">
    <property type="entry name" value="SPERMIDINE/SPERMINE SYNTHASE"/>
    <property type="match status" value="1"/>
</dbReference>
<feature type="transmembrane region" description="Helical" evidence="1">
    <location>
        <begin position="143"/>
        <end position="165"/>
    </location>
</feature>
<dbReference type="GO" id="GO:0008168">
    <property type="term" value="F:methyltransferase activity"/>
    <property type="evidence" value="ECO:0007669"/>
    <property type="project" value="UniProtKB-KW"/>
</dbReference>
<dbReference type="GO" id="GO:0032259">
    <property type="term" value="P:methylation"/>
    <property type="evidence" value="ECO:0007669"/>
    <property type="project" value="UniProtKB-KW"/>
</dbReference>
<accession>A0A1H1GNT2</accession>
<keyword evidence="1" id="KW-0472">Membrane</keyword>
<feature type="transmembrane region" description="Helical" evidence="1">
    <location>
        <begin position="562"/>
        <end position="580"/>
    </location>
</feature>
<dbReference type="InterPro" id="IPR029063">
    <property type="entry name" value="SAM-dependent_MTases_sf"/>
</dbReference>
<feature type="transmembrane region" description="Helical" evidence="1">
    <location>
        <begin position="592"/>
        <end position="608"/>
    </location>
</feature>
<feature type="transmembrane region" description="Helical" evidence="1">
    <location>
        <begin position="676"/>
        <end position="694"/>
    </location>
</feature>
<evidence type="ECO:0000256" key="1">
    <source>
        <dbReference type="SAM" id="Phobius"/>
    </source>
</evidence>
<evidence type="ECO:0000313" key="2">
    <source>
        <dbReference type="EMBL" id="SDR14884.1"/>
    </source>
</evidence>